<proteinExistence type="predicted"/>
<evidence type="ECO:0000259" key="1">
    <source>
        <dbReference type="Pfam" id="PF00188"/>
    </source>
</evidence>
<gene>
    <name evidence="2" type="ORF">IFE08_10305</name>
</gene>
<name>A0A7S6WNH1_9SPIR</name>
<reference evidence="2 3" key="1">
    <citation type="submission" date="2020-09" db="EMBL/GenBank/DDBJ databases">
        <title>Characterization of Treponema spp. from bovine digital dermatitis in Korea.</title>
        <authorList>
            <person name="Espiritu H.M."/>
            <person name="Cho Y.I."/>
            <person name="Mamuad L."/>
        </authorList>
    </citation>
    <scope>NUCLEOTIDE SEQUENCE [LARGE SCALE GENOMIC DNA]</scope>
    <source>
        <strain evidence="2 3">KS1</strain>
    </source>
</reference>
<dbReference type="InterPro" id="IPR014044">
    <property type="entry name" value="CAP_dom"/>
</dbReference>
<dbReference type="EMBL" id="CP061839">
    <property type="protein sequence ID" value="QOW60219.1"/>
    <property type="molecule type" value="Genomic_DNA"/>
</dbReference>
<sequence length="216" mass="23720">MKKHILFLCTFMLISSVISCKSRANTLPKESLLIKEILNELNKVRSNPKKYAEEVLSPRIKYFEDKLYKAPGTIPIITNEGAAAVKECINVLNKTSPMGTLSLEKGLSLAAQMLADDQAKTGNIGHIGSDGSTPDKRIGLYGKWSITIGENCAYGPKTAEEIIAQLLIDDGVPDRGHRINILNEKFKKVGIGFNDKEKAPYEAVSVMDFAGDYISK</sequence>
<dbReference type="Gene3D" id="3.40.33.10">
    <property type="entry name" value="CAP"/>
    <property type="match status" value="1"/>
</dbReference>
<dbReference type="Pfam" id="PF00188">
    <property type="entry name" value="CAP"/>
    <property type="match status" value="1"/>
</dbReference>
<dbReference type="InterPro" id="IPR035940">
    <property type="entry name" value="CAP_sf"/>
</dbReference>
<protein>
    <submittedName>
        <fullName evidence="2">CAP domain-containing protein</fullName>
    </submittedName>
</protein>
<feature type="domain" description="SCP" evidence="1">
    <location>
        <begin position="89"/>
        <end position="205"/>
    </location>
</feature>
<accession>A0A7S6WNH1</accession>
<dbReference type="AlphaFoldDB" id="A0A7S6WNH1"/>
<evidence type="ECO:0000313" key="3">
    <source>
        <dbReference type="Proteomes" id="UP000593915"/>
    </source>
</evidence>
<evidence type="ECO:0000313" key="2">
    <source>
        <dbReference type="EMBL" id="QOW60219.1"/>
    </source>
</evidence>
<dbReference type="SUPFAM" id="SSF55797">
    <property type="entry name" value="PR-1-like"/>
    <property type="match status" value="1"/>
</dbReference>
<dbReference type="PANTHER" id="PTHR31157:SF1">
    <property type="entry name" value="SCP DOMAIN-CONTAINING PROTEIN"/>
    <property type="match status" value="1"/>
</dbReference>
<dbReference type="PANTHER" id="PTHR31157">
    <property type="entry name" value="SCP DOMAIN-CONTAINING PROTEIN"/>
    <property type="match status" value="1"/>
</dbReference>
<dbReference type="Proteomes" id="UP000593915">
    <property type="component" value="Chromosome"/>
</dbReference>
<dbReference type="RefSeq" id="WP_194075809.1">
    <property type="nucleotide sequence ID" value="NZ_CP061839.1"/>
</dbReference>
<dbReference type="CDD" id="cd05379">
    <property type="entry name" value="CAP_bacterial"/>
    <property type="match status" value="1"/>
</dbReference>
<dbReference type="PROSITE" id="PS51257">
    <property type="entry name" value="PROKAR_LIPOPROTEIN"/>
    <property type="match status" value="1"/>
</dbReference>
<organism evidence="2 3">
    <name type="scientific">Treponema pedis</name>
    <dbReference type="NCBI Taxonomy" id="409322"/>
    <lineage>
        <taxon>Bacteria</taxon>
        <taxon>Pseudomonadati</taxon>
        <taxon>Spirochaetota</taxon>
        <taxon>Spirochaetia</taxon>
        <taxon>Spirochaetales</taxon>
        <taxon>Treponemataceae</taxon>
        <taxon>Treponema</taxon>
    </lineage>
</organism>